<dbReference type="Proteomes" id="UP000502608">
    <property type="component" value="Plasmid pPN3F2_2"/>
</dbReference>
<dbReference type="RefSeq" id="WP_167680417.1">
    <property type="nucleotide sequence ID" value="NZ_CP050315.1"/>
</dbReference>
<evidence type="ECO:0000313" key="2">
    <source>
        <dbReference type="Proteomes" id="UP000502608"/>
    </source>
</evidence>
<dbReference type="AlphaFoldDB" id="A0A6G9QS26"/>
<dbReference type="KEGG" id="saes:HBH39_19125"/>
<protein>
    <submittedName>
        <fullName evidence="1">Uncharacterized protein</fullName>
    </submittedName>
</protein>
<accession>A0A6G9QS26</accession>
<sequence>MLRHPNVNLTDIKSKEQRLALIGASAVLEAVALLKERIEKLPPVILSIFADKERLIEQGI</sequence>
<name>A0A6G9QS26_9GAMM</name>
<geneLocation type="plasmid" evidence="1 2">
    <name>pPN3F2_2</name>
</geneLocation>
<dbReference type="EMBL" id="CP050315">
    <property type="protein sequence ID" value="QIR16589.1"/>
    <property type="molecule type" value="Genomic_DNA"/>
</dbReference>
<evidence type="ECO:0000313" key="1">
    <source>
        <dbReference type="EMBL" id="QIR16589.1"/>
    </source>
</evidence>
<keyword evidence="2" id="KW-1185">Reference proteome</keyword>
<keyword evidence="1" id="KW-0614">Plasmid</keyword>
<reference evidence="1 2" key="1">
    <citation type="submission" date="2020-03" db="EMBL/GenBank/DDBJ databases">
        <title>Complete genome sequence of Shewanella sp.</title>
        <authorList>
            <person name="Kim Y.-S."/>
            <person name="Kim S.-J."/>
            <person name="Jung H.-K."/>
            <person name="Kim K.-H."/>
        </authorList>
    </citation>
    <scope>NUCLEOTIDE SEQUENCE [LARGE SCALE GENOMIC DNA]</scope>
    <source>
        <strain evidence="1 2">PN3F2</strain>
        <plasmid evidence="1 2">pPN3F2_2</plasmid>
    </source>
</reference>
<organism evidence="1 2">
    <name type="scientific">Shewanella aestuarii</name>
    <dbReference type="NCBI Taxonomy" id="1028752"/>
    <lineage>
        <taxon>Bacteria</taxon>
        <taxon>Pseudomonadati</taxon>
        <taxon>Pseudomonadota</taxon>
        <taxon>Gammaproteobacteria</taxon>
        <taxon>Alteromonadales</taxon>
        <taxon>Shewanellaceae</taxon>
        <taxon>Shewanella</taxon>
    </lineage>
</organism>
<gene>
    <name evidence="1" type="ORF">HBH39_19125</name>
</gene>
<proteinExistence type="predicted"/>